<dbReference type="Gene3D" id="3.30.420.10">
    <property type="entry name" value="Ribonuclease H-like superfamily/Ribonuclease H"/>
    <property type="match status" value="1"/>
</dbReference>
<accession>A0ABQ5JY02</accession>
<dbReference type="InterPro" id="IPR050951">
    <property type="entry name" value="Retrovirus_Pol_polyprotein"/>
</dbReference>
<dbReference type="PANTHER" id="PTHR37984">
    <property type="entry name" value="PROTEIN CBG26694"/>
    <property type="match status" value="1"/>
</dbReference>
<evidence type="ECO:0000313" key="3">
    <source>
        <dbReference type="Proteomes" id="UP001057375"/>
    </source>
</evidence>
<dbReference type="PANTHER" id="PTHR37984:SF5">
    <property type="entry name" value="PROTEIN NYNRIN-LIKE"/>
    <property type="match status" value="1"/>
</dbReference>
<proteinExistence type="predicted"/>
<dbReference type="Pfam" id="PF00665">
    <property type="entry name" value="rve"/>
    <property type="match status" value="1"/>
</dbReference>
<dbReference type="EMBL" id="BQXS01005997">
    <property type="protein sequence ID" value="GKT16601.1"/>
    <property type="molecule type" value="Genomic_DNA"/>
</dbReference>
<organism evidence="2 3">
    <name type="scientific">Aduncisulcus paluster</name>
    <dbReference type="NCBI Taxonomy" id="2918883"/>
    <lineage>
        <taxon>Eukaryota</taxon>
        <taxon>Metamonada</taxon>
        <taxon>Carpediemonas-like organisms</taxon>
        <taxon>Aduncisulcus</taxon>
    </lineage>
</organism>
<protein>
    <recommendedName>
        <fullName evidence="1">Integrase catalytic domain-containing protein</fullName>
    </recommendedName>
</protein>
<dbReference type="InterPro" id="IPR041588">
    <property type="entry name" value="Integrase_H2C2"/>
</dbReference>
<keyword evidence="3" id="KW-1185">Reference proteome</keyword>
<dbReference type="InterPro" id="IPR001584">
    <property type="entry name" value="Integrase_cat-core"/>
</dbReference>
<evidence type="ECO:0000313" key="2">
    <source>
        <dbReference type="EMBL" id="GKT16601.1"/>
    </source>
</evidence>
<feature type="non-terminal residue" evidence="2">
    <location>
        <position position="1"/>
    </location>
</feature>
<evidence type="ECO:0000259" key="1">
    <source>
        <dbReference type="PROSITE" id="PS50994"/>
    </source>
</evidence>
<dbReference type="Proteomes" id="UP001057375">
    <property type="component" value="Unassembled WGS sequence"/>
</dbReference>
<gene>
    <name evidence="2" type="ORF">ADUPG1_004143</name>
</gene>
<feature type="non-terminal residue" evidence="2">
    <location>
        <position position="224"/>
    </location>
</feature>
<dbReference type="InterPro" id="IPR036397">
    <property type="entry name" value="RNaseH_sf"/>
</dbReference>
<sequence length="224" mass="25117">GKDNTVADTLSRCYVKSLSTKSLVEIAKTAQEALTDEEKSHLKEKDGFWVDKLDRVVIPNTETTAQEAIVEVYHNALFSGHYGRSYTVKRIKENGFTWRTLKETVDKVIDSCLICQKTTPKPDPSIMGTLVQKAPFDQLSVDLFGHIDPDAQLGYKYLTVFVDNFSRFVELVPSESTTVLEAKQALLQVIGRHGSPKTIRTDGGSQFTSSMWRELMTTLGIEHI</sequence>
<feature type="domain" description="Integrase catalytic" evidence="1">
    <location>
        <begin position="131"/>
        <end position="224"/>
    </location>
</feature>
<dbReference type="Pfam" id="PF17921">
    <property type="entry name" value="Integrase_H2C2"/>
    <property type="match status" value="1"/>
</dbReference>
<dbReference type="PROSITE" id="PS50994">
    <property type="entry name" value="INTEGRASE"/>
    <property type="match status" value="1"/>
</dbReference>
<name>A0ABQ5JY02_9EUKA</name>
<dbReference type="InterPro" id="IPR012337">
    <property type="entry name" value="RNaseH-like_sf"/>
</dbReference>
<dbReference type="Gene3D" id="1.10.340.70">
    <property type="match status" value="1"/>
</dbReference>
<reference evidence="2" key="1">
    <citation type="submission" date="2022-03" db="EMBL/GenBank/DDBJ databases">
        <title>Draft genome sequence of Aduncisulcus paluster, a free-living microaerophilic Fornicata.</title>
        <authorList>
            <person name="Yuyama I."/>
            <person name="Kume K."/>
            <person name="Tamura T."/>
            <person name="Inagaki Y."/>
            <person name="Hashimoto T."/>
        </authorList>
    </citation>
    <scope>NUCLEOTIDE SEQUENCE</scope>
    <source>
        <strain evidence="2">NY0171</strain>
    </source>
</reference>
<dbReference type="SUPFAM" id="SSF53098">
    <property type="entry name" value="Ribonuclease H-like"/>
    <property type="match status" value="1"/>
</dbReference>
<comment type="caution">
    <text evidence="2">The sequence shown here is derived from an EMBL/GenBank/DDBJ whole genome shotgun (WGS) entry which is preliminary data.</text>
</comment>